<feature type="region of interest" description="Disordered" evidence="1">
    <location>
        <begin position="71"/>
        <end position="96"/>
    </location>
</feature>
<feature type="region of interest" description="Disordered" evidence="1">
    <location>
        <begin position="33"/>
        <end position="57"/>
    </location>
</feature>
<proteinExistence type="predicted"/>
<feature type="compositionally biased region" description="Basic and acidic residues" evidence="1">
    <location>
        <begin position="38"/>
        <end position="57"/>
    </location>
</feature>
<evidence type="ECO:0000313" key="3">
    <source>
        <dbReference type="Proteomes" id="UP000293360"/>
    </source>
</evidence>
<accession>A0A4Q4SSC2</accession>
<dbReference type="EMBL" id="QJNU01001576">
    <property type="protein sequence ID" value="RYO74890.1"/>
    <property type="molecule type" value="Genomic_DNA"/>
</dbReference>
<gene>
    <name evidence="2" type="ORF">DL764_010668</name>
</gene>
<evidence type="ECO:0000313" key="2">
    <source>
        <dbReference type="EMBL" id="RYO74890.1"/>
    </source>
</evidence>
<comment type="caution">
    <text evidence="2">The sequence shown here is derived from an EMBL/GenBank/DDBJ whole genome shotgun (WGS) entry which is preliminary data.</text>
</comment>
<evidence type="ECO:0000256" key="1">
    <source>
        <dbReference type="SAM" id="MobiDB-lite"/>
    </source>
</evidence>
<protein>
    <submittedName>
        <fullName evidence="2">Uncharacterized protein</fullName>
    </submittedName>
</protein>
<dbReference type="AlphaFoldDB" id="A0A4Q4SSC2"/>
<name>A0A4Q4SSC2_9PEZI</name>
<dbReference type="OrthoDB" id="4757054at2759"/>
<dbReference type="Proteomes" id="UP000293360">
    <property type="component" value="Unassembled WGS sequence"/>
</dbReference>
<organism evidence="2 3">
    <name type="scientific">Monosporascus ibericus</name>
    <dbReference type="NCBI Taxonomy" id="155417"/>
    <lineage>
        <taxon>Eukaryota</taxon>
        <taxon>Fungi</taxon>
        <taxon>Dikarya</taxon>
        <taxon>Ascomycota</taxon>
        <taxon>Pezizomycotina</taxon>
        <taxon>Sordariomycetes</taxon>
        <taxon>Xylariomycetidae</taxon>
        <taxon>Xylariales</taxon>
        <taxon>Xylariales incertae sedis</taxon>
        <taxon>Monosporascus</taxon>
    </lineage>
</organism>
<reference evidence="2 3" key="1">
    <citation type="submission" date="2018-06" db="EMBL/GenBank/DDBJ databases">
        <title>Complete Genomes of Monosporascus.</title>
        <authorList>
            <person name="Robinson A.J."/>
            <person name="Natvig D.O."/>
        </authorList>
    </citation>
    <scope>NUCLEOTIDE SEQUENCE [LARGE SCALE GENOMIC DNA]</scope>
    <source>
        <strain evidence="2 3">CBS 110550</strain>
    </source>
</reference>
<keyword evidence="3" id="KW-1185">Reference proteome</keyword>
<sequence length="96" mass="10711">MSPNASSTNADYYDKEDADGSCGDFAEIYLLGGLQGTRRSEPDEKPNREPDRLNKLDPRVKSALAAHTECLKVSKPQLDQRPYGFSVTGPRERPKR</sequence>